<reference evidence="1 2" key="1">
    <citation type="submission" date="2017-04" db="EMBL/GenBank/DDBJ databases">
        <authorList>
            <person name="Afonso C.L."/>
            <person name="Miller P.J."/>
            <person name="Scott M.A."/>
            <person name="Spackman E."/>
            <person name="Goraichik I."/>
            <person name="Dimitrov K.M."/>
            <person name="Suarez D.L."/>
            <person name="Swayne D.E."/>
        </authorList>
    </citation>
    <scope>NUCLEOTIDE SEQUENCE [LARGE SCALE GENOMIC DNA]</scope>
    <source>
        <strain evidence="1">LMG 28154</strain>
    </source>
</reference>
<proteinExistence type="predicted"/>
<name>A0A238H2C0_9BURK</name>
<accession>A0A238H2C0</accession>
<sequence>MNSSRAARVAEYRCPLEQVNLEIVAKKKAVNIPALADYPRAGYVLMYKSELPPMFPDDPDIHTLADAFWSPFE</sequence>
<organism evidence="1 2">
    <name type="scientific">Burkholderia singularis</name>
    <dbReference type="NCBI Taxonomy" id="1503053"/>
    <lineage>
        <taxon>Bacteria</taxon>
        <taxon>Pseudomonadati</taxon>
        <taxon>Pseudomonadota</taxon>
        <taxon>Betaproteobacteria</taxon>
        <taxon>Burkholderiales</taxon>
        <taxon>Burkholderiaceae</taxon>
        <taxon>Burkholderia</taxon>
        <taxon>pseudomallei group</taxon>
    </lineage>
</organism>
<evidence type="ECO:0000313" key="1">
    <source>
        <dbReference type="EMBL" id="SMF99404.1"/>
    </source>
</evidence>
<dbReference type="Proteomes" id="UP000198460">
    <property type="component" value="Unassembled WGS sequence"/>
</dbReference>
<dbReference type="AlphaFoldDB" id="A0A238H2C0"/>
<gene>
    <name evidence="1" type="ORF">BSIN_0134</name>
</gene>
<protein>
    <submittedName>
        <fullName evidence="1">Fe-S oxidoreductase-like protein in Rubrerythrin cluster</fullName>
    </submittedName>
</protein>
<evidence type="ECO:0000313" key="2">
    <source>
        <dbReference type="Proteomes" id="UP000198460"/>
    </source>
</evidence>
<dbReference type="EMBL" id="FXAN01000040">
    <property type="protein sequence ID" value="SMF99404.1"/>
    <property type="molecule type" value="Genomic_DNA"/>
</dbReference>